<dbReference type="GO" id="GO:0043138">
    <property type="term" value="F:3'-5' DNA helicase activity"/>
    <property type="evidence" value="ECO:0007669"/>
    <property type="project" value="TreeGrafter"/>
</dbReference>
<sequence length="1878" mass="212768">MYIESAFPLRYEILNQERSSILSQTGFLSQPPLLETLPIYPSSGKSLELACRHLPREYRDLPNLAKNLFPEGMELYQHQLAALGEVIMNRRDIVVTTGTGSGKTECFLLPILAELVKDSISWPQCHQPPPNRKWWRKDGTSSGNRVGQFEHSARNKVNTHAVRAMILYPLNALVEDQLRRLRVTLDSPGVHQWMDEHRGGNRILFGRYTGLTPVSGWPSNKNALNRLVSRLRELDAELLKVANLDEDIQYYFPNMDGGEMWSRWDMQETPPDILITNYSMLNIMLMRRIEEQIFDKTRNWLAQDRANKFFLVIDELHSYRGTPGTEVGYILRLLLDRLGLNINSEQLVIIATSASITDSLESRKFLREFFGRDRFRIISGSEILPPKGSRYSIKKWADHLSVFRRRVEPDIMDPMIPPNPGDPESQKAMEELAIIMGADTSYNTTPDAMLAKALFDNGIPEAVRDACHAIHGSVRPTKITELDKILFPNIKHNGVASDAMIGLLLAMALGKNPETGQSIQPVRGHLFFHNLQNLWVCSNPKCSDPSCAETKRFEAMGTQEEVPVGSLHFRHRLTCTCGGRVLDLIVCEVCGEVFLGGYRVSRKINSTRFEILTSDQPDLEKMPDQTSVLKTYEKYAVFWPIQKGTEVKPEDEQYQVNNIVRRWKAGRLNVFSGVLRQDNKAPDDNEVGGWIYVIGGDNPNEPSLPTKCPRCGADYRSKMVSSPLRNHRTGFQKACQVLASALFREMNPFTDNQSFRKLVVFSDSRQDSAKLAAGMEQDHFRDMIRLALLQAISKYWMEFAAFWRTTVKVMPQVAHKIQEINPELYSTVIEPQKTEDEVHRYRFQKSHIQMMSEIMNWSLGMNPTNLDVYNTMLKMIKFYPGKVPLFELRGVIREIMLGLGMNPGGNEYRVNTYYVQEGGRGKPHAWHECYNWNSSEAQEKAQLVPEARRLLGLMDNCLAEEVMHVLFPHVARTFEGLGQGWVTYEETTNATDLIIQATNSAIRLLGGRKTHRYQRGYKAGSETKLPRYVSNYLSVIGVSAAEVETEMVHSKAGMGGLSSLGLDPDYLYLNLSHFDHEETRPQGWRCVTCNAFYLQPAGGFCPECASQRQSHRLVPSNPQSHLDYYLYLASQSGPAFRMHCEELTGQTDYIDRIRRQRWFQDVFVEDEIPLVHGVDLLSVTTTMEAGVDIGPLLAVMMANMPPRRFNYQQRVGRAGRRGSGLSIALTFCRGRSHDDYYYERPEQVTGDPPPLPYVDMNNEKIIRRVLIKEVLRMAFRSLPDDIFPPDPRDSVHGEFGSVEDWPGVSGEIQNWIHNPENEGKIVDIFRALTQGTLWDSSTKNHEMFLTQNIVSLRKELVNAVSEVTQSPYYTQEFLSERLANAGYLPMFGFPSRIRNMYTRWPSNANPWPPSSGLIDRDLEVAISQFAPGSQLVKDKAVHTACGVVDLYPKGNQVASKPGFIPDLIEGNPSPVGICGHCQAVMYLPGTAITALGGRTPEVIQCPVCSAVEMRRLDAREPKGFFSDLTPGDFEGVFEWVPNSTRPFLAIKADNPHPIHVNNVCISSFADEIISINDDGGKGGFDFQQAKVHNRSIPGAYAVSPASDLFIKVNGPAWRIALLAKRYTDVLLVDLNHWPEGIFADPTTVEGRAAWYSFAFTLRMAAAVELDIDTTELDAGFQVKNREGFPVGLAFLCDKLENGAGYSRWLGSETSFHKLLRQGFLTEPSSMATHWMEHKHKSACDTSCNLCLRDFYNSMYHGLLDWKLGLDMLHLASDQNTSIDLTSSWGNYDNPWTSLVNGDTSKIAVTMQNLGYQPPTNIEGLNVYIHRSRPQVWVERHPLWTDSHSVYQTVYYEISSKYRQHTIKPMNPFMAIRRPADFV</sequence>
<evidence type="ECO:0000259" key="3">
    <source>
        <dbReference type="PROSITE" id="PS51192"/>
    </source>
</evidence>
<dbReference type="eggNOG" id="COG1205">
    <property type="taxonomic scope" value="Bacteria"/>
</dbReference>
<dbReference type="Gene3D" id="3.40.50.300">
    <property type="entry name" value="P-loop containing nucleotide triphosphate hydrolases"/>
    <property type="match status" value="2"/>
</dbReference>
<dbReference type="Pfam" id="PF00271">
    <property type="entry name" value="Helicase_C"/>
    <property type="match status" value="1"/>
</dbReference>
<dbReference type="GO" id="GO:0036297">
    <property type="term" value="P:interstrand cross-link repair"/>
    <property type="evidence" value="ECO:0007669"/>
    <property type="project" value="TreeGrafter"/>
</dbReference>
<dbReference type="GO" id="GO:0005524">
    <property type="term" value="F:ATP binding"/>
    <property type="evidence" value="ECO:0007669"/>
    <property type="project" value="UniProtKB-KW"/>
</dbReference>
<dbReference type="EMBL" id="CP000448">
    <property type="protein sequence ID" value="ABI67646.1"/>
    <property type="molecule type" value="Genomic_DNA"/>
</dbReference>
<dbReference type="SMART" id="SM00487">
    <property type="entry name" value="DEXDc"/>
    <property type="match status" value="1"/>
</dbReference>
<evidence type="ECO:0000256" key="1">
    <source>
        <dbReference type="ARBA" id="ARBA00022741"/>
    </source>
</evidence>
<dbReference type="eggNOG" id="COG1201">
    <property type="taxonomic scope" value="Bacteria"/>
</dbReference>
<dbReference type="PROSITE" id="PS51192">
    <property type="entry name" value="HELICASE_ATP_BIND_1"/>
    <property type="match status" value="1"/>
</dbReference>
<evidence type="ECO:0000313" key="5">
    <source>
        <dbReference type="Proteomes" id="UP000001968"/>
    </source>
</evidence>
<keyword evidence="4" id="KW-0347">Helicase</keyword>
<proteinExistence type="predicted"/>
<dbReference type="STRING" id="335541.Swol_0302"/>
<dbReference type="Proteomes" id="UP000001968">
    <property type="component" value="Chromosome"/>
</dbReference>
<dbReference type="GO" id="GO:0003676">
    <property type="term" value="F:nucleic acid binding"/>
    <property type="evidence" value="ECO:0007669"/>
    <property type="project" value="InterPro"/>
</dbReference>
<keyword evidence="2" id="KW-0067">ATP-binding</keyword>
<dbReference type="InterPro" id="IPR027417">
    <property type="entry name" value="P-loop_NTPase"/>
</dbReference>
<keyword evidence="5" id="KW-1185">Reference proteome</keyword>
<dbReference type="HOGENOM" id="CLU_001338_2_1_9"/>
<evidence type="ECO:0000256" key="2">
    <source>
        <dbReference type="ARBA" id="ARBA00022840"/>
    </source>
</evidence>
<gene>
    <name evidence="4" type="ordered locus">Swol_0302</name>
</gene>
<dbReference type="KEGG" id="swo:Swol_0302"/>
<dbReference type="InterPro" id="IPR014001">
    <property type="entry name" value="Helicase_ATP-bd"/>
</dbReference>
<dbReference type="PANTHER" id="PTHR47957:SF3">
    <property type="entry name" value="ATP-DEPENDENT HELICASE HRQ1"/>
    <property type="match status" value="1"/>
</dbReference>
<organism evidence="4 5">
    <name type="scientific">Syntrophomonas wolfei subsp. wolfei (strain DSM 2245B / Goettingen)</name>
    <dbReference type="NCBI Taxonomy" id="335541"/>
    <lineage>
        <taxon>Bacteria</taxon>
        <taxon>Bacillati</taxon>
        <taxon>Bacillota</taxon>
        <taxon>Clostridia</taxon>
        <taxon>Eubacteriales</taxon>
        <taxon>Syntrophomonadaceae</taxon>
        <taxon>Syntrophomonas</taxon>
    </lineage>
</organism>
<evidence type="ECO:0000313" key="4">
    <source>
        <dbReference type="EMBL" id="ABI67646.1"/>
    </source>
</evidence>
<keyword evidence="4" id="KW-0378">Hydrolase</keyword>
<name>Q0B058_SYNWW</name>
<dbReference type="Pfam" id="PF00270">
    <property type="entry name" value="DEAD"/>
    <property type="match status" value="1"/>
</dbReference>
<accession>Q0B058</accession>
<dbReference type="SUPFAM" id="SSF52540">
    <property type="entry name" value="P-loop containing nucleoside triphosphate hydrolases"/>
    <property type="match status" value="2"/>
</dbReference>
<dbReference type="GO" id="GO:0006289">
    <property type="term" value="P:nucleotide-excision repair"/>
    <property type="evidence" value="ECO:0007669"/>
    <property type="project" value="TreeGrafter"/>
</dbReference>
<protein>
    <submittedName>
        <fullName evidence="4">Putative helicase</fullName>
    </submittedName>
</protein>
<keyword evidence="1" id="KW-0547">Nucleotide-binding</keyword>
<dbReference type="InterPro" id="IPR011545">
    <property type="entry name" value="DEAD/DEAH_box_helicase_dom"/>
</dbReference>
<feature type="domain" description="Helicase ATP-binding" evidence="3">
    <location>
        <begin position="84"/>
        <end position="374"/>
    </location>
</feature>
<dbReference type="PANTHER" id="PTHR47957">
    <property type="entry name" value="ATP-DEPENDENT HELICASE HRQ1"/>
    <property type="match status" value="1"/>
</dbReference>
<dbReference type="InterPro" id="IPR001650">
    <property type="entry name" value="Helicase_C-like"/>
</dbReference>
<reference evidence="5" key="1">
    <citation type="journal article" date="2010" name="Environ. Microbiol.">
        <title>The genome of Syntrophomonas wolfei: new insights into syntrophic metabolism and biohydrogen production.</title>
        <authorList>
            <person name="Sieber J.R."/>
            <person name="Sims D.R."/>
            <person name="Han C."/>
            <person name="Kim E."/>
            <person name="Lykidis A."/>
            <person name="Lapidus A.L."/>
            <person name="McDonnald E."/>
            <person name="Rohlin L."/>
            <person name="Culley D.E."/>
            <person name="Gunsalus R."/>
            <person name="McInerney M.J."/>
        </authorList>
    </citation>
    <scope>NUCLEOTIDE SEQUENCE [LARGE SCALE GENOMIC DNA]</scope>
    <source>
        <strain evidence="5">DSM 2245B / Goettingen</strain>
    </source>
</reference>